<keyword evidence="1" id="KW-0812">Transmembrane</keyword>
<keyword evidence="2" id="KW-1185">Reference proteome</keyword>
<feature type="transmembrane region" description="Helical" evidence="1">
    <location>
        <begin position="99"/>
        <end position="121"/>
    </location>
</feature>
<dbReference type="STRING" id="121845.A0A1S3DNY7"/>
<evidence type="ECO:0000256" key="1">
    <source>
        <dbReference type="SAM" id="Phobius"/>
    </source>
</evidence>
<accession>A0A1S3DNY7</accession>
<dbReference type="AlphaFoldDB" id="A0A1S3DNY7"/>
<keyword evidence="1" id="KW-0472">Membrane</keyword>
<gene>
    <name evidence="3" type="primary">LOC103521381</name>
</gene>
<name>A0A1S3DNY7_DIACI</name>
<protein>
    <submittedName>
        <fullName evidence="3">Uncharacterized protein LOC103521381 isoform X1</fullName>
    </submittedName>
</protein>
<organism evidence="2 3">
    <name type="scientific">Diaphorina citri</name>
    <name type="common">Asian citrus psyllid</name>
    <dbReference type="NCBI Taxonomy" id="121845"/>
    <lineage>
        <taxon>Eukaryota</taxon>
        <taxon>Metazoa</taxon>
        <taxon>Ecdysozoa</taxon>
        <taxon>Arthropoda</taxon>
        <taxon>Hexapoda</taxon>
        <taxon>Insecta</taxon>
        <taxon>Pterygota</taxon>
        <taxon>Neoptera</taxon>
        <taxon>Paraneoptera</taxon>
        <taxon>Hemiptera</taxon>
        <taxon>Sternorrhyncha</taxon>
        <taxon>Psylloidea</taxon>
        <taxon>Psyllidae</taxon>
        <taxon>Diaphorininae</taxon>
        <taxon>Diaphorina</taxon>
    </lineage>
</organism>
<evidence type="ECO:0000313" key="3">
    <source>
        <dbReference type="RefSeq" id="XP_008484714.1"/>
    </source>
</evidence>
<dbReference type="KEGG" id="dci:103521381"/>
<sequence>MKLYETHLARFKKYCQCPVPVHLKLPKFDDCTKSCYRSKPSPDHTLSSALPDIMVQIDYSCKVQASTDNGVPPPVMTATVEPIPGNSTNMPVKHVSNTCFSITALISIFLMVSVMLVYIYFNFPTLNADEKKFIKLPWNITDAQNLGRVLEKHKDRHKVEVFVSLVFVYILYPLKT</sequence>
<dbReference type="PaxDb" id="121845-A0A1S3DNY7"/>
<dbReference type="Proteomes" id="UP000079169">
    <property type="component" value="Unplaced"/>
</dbReference>
<keyword evidence="1" id="KW-1133">Transmembrane helix</keyword>
<reference evidence="3" key="1">
    <citation type="submission" date="2025-08" db="UniProtKB">
        <authorList>
            <consortium name="RefSeq"/>
        </authorList>
    </citation>
    <scope>IDENTIFICATION</scope>
</reference>
<evidence type="ECO:0000313" key="2">
    <source>
        <dbReference type="Proteomes" id="UP000079169"/>
    </source>
</evidence>
<proteinExistence type="predicted"/>
<dbReference type="GeneID" id="103521381"/>
<dbReference type="RefSeq" id="XP_008484714.1">
    <property type="nucleotide sequence ID" value="XM_008486492.3"/>
</dbReference>